<dbReference type="InterPro" id="IPR000620">
    <property type="entry name" value="EamA_dom"/>
</dbReference>
<dbReference type="SUPFAM" id="SSF103481">
    <property type="entry name" value="Multidrug resistance efflux transporter EmrE"/>
    <property type="match status" value="2"/>
</dbReference>
<feature type="domain" description="EamA" evidence="7">
    <location>
        <begin position="6"/>
        <end position="145"/>
    </location>
</feature>
<comment type="subcellular location">
    <subcellularLocation>
        <location evidence="1">Endomembrane system</location>
        <topology evidence="1">Multi-pass membrane protein</topology>
    </subcellularLocation>
</comment>
<evidence type="ECO:0000256" key="1">
    <source>
        <dbReference type="ARBA" id="ARBA00004127"/>
    </source>
</evidence>
<keyword evidence="4 6" id="KW-1133">Transmembrane helix</keyword>
<dbReference type="RefSeq" id="WP_378140040.1">
    <property type="nucleotide sequence ID" value="NZ_JBHSEF010000009.1"/>
</dbReference>
<feature type="transmembrane region" description="Helical" evidence="6">
    <location>
        <begin position="102"/>
        <end position="121"/>
    </location>
</feature>
<feature type="transmembrane region" description="Helical" evidence="6">
    <location>
        <begin position="9"/>
        <end position="30"/>
    </location>
</feature>
<gene>
    <name evidence="8" type="ORF">ACFO0S_03025</name>
</gene>
<proteinExistence type="inferred from homology"/>
<keyword evidence="5 6" id="KW-0472">Membrane</keyword>
<dbReference type="PANTHER" id="PTHR32322:SF2">
    <property type="entry name" value="EAMA DOMAIN-CONTAINING PROTEIN"/>
    <property type="match status" value="1"/>
</dbReference>
<sequence>MNSQRWKGIVLIITGAMLWGASGPMMEWLLEHYAMSVPFFLTLRLLIAGALVLLSLRLTKKPVWRIWKDRAWRIRLMIFAIFGMLAVQYTFVAAIHASNATVATLMQFIGPVYIILFVSWTVRKFPPVYQVIGMLGTFVGLFFLLTGGQVGKLAISGEALFWGIAVGLAFAFYTVYPARLMAEWGVLLVVGWGMVIGGVILGIVSGVWASDEWHFLTNPTVIWMSLAIIVVGTLAFVLFLSSMKYITAVETSILSSVEPLTAMVVSFFWFSQVFGGLQYLGMIIMLLFITWLTIAGEKQSEH</sequence>
<feature type="transmembrane region" description="Helical" evidence="6">
    <location>
        <begin position="76"/>
        <end position="96"/>
    </location>
</feature>
<feature type="domain" description="EamA" evidence="7">
    <location>
        <begin position="159"/>
        <end position="292"/>
    </location>
</feature>
<name>A0ABV8UTI2_9BACL</name>
<evidence type="ECO:0000313" key="9">
    <source>
        <dbReference type="Proteomes" id="UP001595733"/>
    </source>
</evidence>
<evidence type="ECO:0000259" key="7">
    <source>
        <dbReference type="Pfam" id="PF00892"/>
    </source>
</evidence>
<dbReference type="Proteomes" id="UP001595733">
    <property type="component" value="Unassembled WGS sequence"/>
</dbReference>
<evidence type="ECO:0000256" key="3">
    <source>
        <dbReference type="ARBA" id="ARBA00022692"/>
    </source>
</evidence>
<feature type="transmembrane region" description="Helical" evidence="6">
    <location>
        <begin position="185"/>
        <end position="209"/>
    </location>
</feature>
<feature type="transmembrane region" description="Helical" evidence="6">
    <location>
        <begin position="36"/>
        <end position="56"/>
    </location>
</feature>
<feature type="transmembrane region" description="Helical" evidence="6">
    <location>
        <begin position="221"/>
        <end position="240"/>
    </location>
</feature>
<evidence type="ECO:0000256" key="6">
    <source>
        <dbReference type="SAM" id="Phobius"/>
    </source>
</evidence>
<keyword evidence="3 6" id="KW-0812">Transmembrane</keyword>
<evidence type="ECO:0000256" key="2">
    <source>
        <dbReference type="ARBA" id="ARBA00007362"/>
    </source>
</evidence>
<protein>
    <submittedName>
        <fullName evidence="8">DMT family transporter</fullName>
    </submittedName>
</protein>
<keyword evidence="9" id="KW-1185">Reference proteome</keyword>
<evidence type="ECO:0000256" key="4">
    <source>
        <dbReference type="ARBA" id="ARBA00022989"/>
    </source>
</evidence>
<evidence type="ECO:0000313" key="8">
    <source>
        <dbReference type="EMBL" id="MFC4354041.1"/>
    </source>
</evidence>
<dbReference type="PANTHER" id="PTHR32322">
    <property type="entry name" value="INNER MEMBRANE TRANSPORTER"/>
    <property type="match status" value="1"/>
</dbReference>
<dbReference type="InterPro" id="IPR037185">
    <property type="entry name" value="EmrE-like"/>
</dbReference>
<feature type="transmembrane region" description="Helical" evidence="6">
    <location>
        <begin position="159"/>
        <end position="178"/>
    </location>
</feature>
<dbReference type="Pfam" id="PF00892">
    <property type="entry name" value="EamA"/>
    <property type="match status" value="2"/>
</dbReference>
<accession>A0ABV8UTI2</accession>
<organism evidence="8 9">
    <name type="scientific">Chryseomicrobium palamuruense</name>
    <dbReference type="NCBI Taxonomy" id="682973"/>
    <lineage>
        <taxon>Bacteria</taxon>
        <taxon>Bacillati</taxon>
        <taxon>Bacillota</taxon>
        <taxon>Bacilli</taxon>
        <taxon>Bacillales</taxon>
        <taxon>Caryophanaceae</taxon>
        <taxon>Chryseomicrobium</taxon>
    </lineage>
</organism>
<dbReference type="InterPro" id="IPR050638">
    <property type="entry name" value="AA-Vitamin_Transporters"/>
</dbReference>
<feature type="transmembrane region" description="Helical" evidence="6">
    <location>
        <begin position="128"/>
        <end position="147"/>
    </location>
</feature>
<comment type="similarity">
    <text evidence="2">Belongs to the EamA transporter family.</text>
</comment>
<comment type="caution">
    <text evidence="8">The sequence shown here is derived from an EMBL/GenBank/DDBJ whole genome shotgun (WGS) entry which is preliminary data.</text>
</comment>
<dbReference type="EMBL" id="JBHSEF010000009">
    <property type="protein sequence ID" value="MFC4354041.1"/>
    <property type="molecule type" value="Genomic_DNA"/>
</dbReference>
<reference evidence="9" key="1">
    <citation type="journal article" date="2019" name="Int. J. Syst. Evol. Microbiol.">
        <title>The Global Catalogue of Microorganisms (GCM) 10K type strain sequencing project: providing services to taxonomists for standard genome sequencing and annotation.</title>
        <authorList>
            <consortium name="The Broad Institute Genomics Platform"/>
            <consortium name="The Broad Institute Genome Sequencing Center for Infectious Disease"/>
            <person name="Wu L."/>
            <person name="Ma J."/>
        </authorList>
    </citation>
    <scope>NUCLEOTIDE SEQUENCE [LARGE SCALE GENOMIC DNA]</scope>
    <source>
        <strain evidence="9">CCUG 50353</strain>
    </source>
</reference>
<feature type="transmembrane region" description="Helical" evidence="6">
    <location>
        <begin position="276"/>
        <end position="296"/>
    </location>
</feature>
<evidence type="ECO:0000256" key="5">
    <source>
        <dbReference type="ARBA" id="ARBA00023136"/>
    </source>
</evidence>
<feature type="transmembrane region" description="Helical" evidence="6">
    <location>
        <begin position="252"/>
        <end position="270"/>
    </location>
</feature>